<keyword evidence="3" id="KW-1185">Reference proteome</keyword>
<evidence type="ECO:0000313" key="3">
    <source>
        <dbReference type="Proteomes" id="UP000799441"/>
    </source>
</evidence>
<comment type="caution">
    <text evidence="2">The sequence shown here is derived from an EMBL/GenBank/DDBJ whole genome shotgun (WGS) entry which is preliminary data.</text>
</comment>
<accession>A0A9P4PW56</accession>
<keyword evidence="1" id="KW-0472">Membrane</keyword>
<feature type="transmembrane region" description="Helical" evidence="1">
    <location>
        <begin position="60"/>
        <end position="82"/>
    </location>
</feature>
<dbReference type="AlphaFoldDB" id="A0A9P4PW56"/>
<dbReference type="OrthoDB" id="5322539at2759"/>
<name>A0A9P4PW56_9PEZI</name>
<reference evidence="2" key="1">
    <citation type="journal article" date="2020" name="Stud. Mycol.">
        <title>101 Dothideomycetes genomes: a test case for predicting lifestyles and emergence of pathogens.</title>
        <authorList>
            <person name="Haridas S."/>
            <person name="Albert R."/>
            <person name="Binder M."/>
            <person name="Bloem J."/>
            <person name="Labutti K."/>
            <person name="Salamov A."/>
            <person name="Andreopoulos B."/>
            <person name="Baker S."/>
            <person name="Barry K."/>
            <person name="Bills G."/>
            <person name="Bluhm B."/>
            <person name="Cannon C."/>
            <person name="Castanera R."/>
            <person name="Culley D."/>
            <person name="Daum C."/>
            <person name="Ezra D."/>
            <person name="Gonzalez J."/>
            <person name="Henrissat B."/>
            <person name="Kuo A."/>
            <person name="Liang C."/>
            <person name="Lipzen A."/>
            <person name="Lutzoni F."/>
            <person name="Magnuson J."/>
            <person name="Mondo S."/>
            <person name="Nolan M."/>
            <person name="Ohm R."/>
            <person name="Pangilinan J."/>
            <person name="Park H.-J."/>
            <person name="Ramirez L."/>
            <person name="Alfaro M."/>
            <person name="Sun H."/>
            <person name="Tritt A."/>
            <person name="Yoshinaga Y."/>
            <person name="Zwiers L.-H."/>
            <person name="Turgeon B."/>
            <person name="Goodwin S."/>
            <person name="Spatafora J."/>
            <person name="Crous P."/>
            <person name="Grigoriev I."/>
        </authorList>
    </citation>
    <scope>NUCLEOTIDE SEQUENCE</scope>
    <source>
        <strain evidence="2">CBS 116435</strain>
    </source>
</reference>
<keyword evidence="1" id="KW-1133">Transmembrane helix</keyword>
<protein>
    <submittedName>
        <fullName evidence="2">Uncharacterized protein</fullName>
    </submittedName>
</protein>
<dbReference type="Proteomes" id="UP000799441">
    <property type="component" value="Unassembled WGS sequence"/>
</dbReference>
<dbReference type="PANTHER" id="PTHR35041">
    <property type="entry name" value="MEDIATOR OF RNA POLYMERASE II TRANSCRIPTION SUBUNIT 1"/>
    <property type="match status" value="1"/>
</dbReference>
<evidence type="ECO:0000256" key="1">
    <source>
        <dbReference type="SAM" id="Phobius"/>
    </source>
</evidence>
<feature type="transmembrane region" description="Helical" evidence="1">
    <location>
        <begin position="551"/>
        <end position="572"/>
    </location>
</feature>
<sequence length="669" mass="73713">MAKRRSIHWVIPTNSTLAFLSGCLLALGHHLFYESLNGEIVATGSYHVANSTVSKQQFNIAVGTAFAFIVKSMLAMAITVAYTQLFWRVLRKADRGVRLASADAAFSALQDITALFKVSVWWRHPMLFLIVVLFWALPLASIFTPGTLSVHSVLKETSSMAPVPQLDFLNTNFINVMHTFHQAYHYNGPSTLTQRLVDATAWQGEIFPIDPPAPNASWSLSTWGPGIACANASNGQKSKALESYGSYLLNNSTQDSLAVDAKILPYFSWIKGYGENGSSIPFKAVDLQTQITFDPFYSIPISLMIAFNPNVSNAVYPIFYDKPGENYMDLSYNESVARLEALHGWPRVLSDFTVLRCDVFNSSYDIQFGYTNGAQNITASVQVDREQPSIGADTFYFPTGNGGTWNTTDCNLDTDNRPCYKKEWAAMAAYEGIAHAFNALLSGAITMDNQSSSQITESVLMYTDELAFLNFAQGAQDPAETWRAFPNRDISPLRSSRGSLARALERLFQNITLNVLSEPYLQPNFSNANSISPLANVTFITDHNVYQYDSVTLWVAYSIAVFCTALATLVGYTAMRNNGVAFGADFSTVLRASRIDHTAEASTVEGVSEDDGRKPLPKQLANAMVVIHSTGLQRSEPEDILTKEGGQISSESLGDRLLTRSIMPSDFEE</sequence>
<keyword evidence="1" id="KW-0812">Transmembrane</keyword>
<dbReference type="EMBL" id="MU003901">
    <property type="protein sequence ID" value="KAF2716058.1"/>
    <property type="molecule type" value="Genomic_DNA"/>
</dbReference>
<feature type="transmembrane region" description="Helical" evidence="1">
    <location>
        <begin position="7"/>
        <end position="27"/>
    </location>
</feature>
<dbReference type="PANTHER" id="PTHR35041:SF6">
    <property type="entry name" value="FORMYLMETHIONINE DEFORMYLASE-LIKE PROTEIN-RELATED"/>
    <property type="match status" value="1"/>
</dbReference>
<proteinExistence type="predicted"/>
<evidence type="ECO:0000313" key="2">
    <source>
        <dbReference type="EMBL" id="KAF2716058.1"/>
    </source>
</evidence>
<dbReference type="PROSITE" id="PS51257">
    <property type="entry name" value="PROKAR_LIPOPROTEIN"/>
    <property type="match status" value="1"/>
</dbReference>
<gene>
    <name evidence="2" type="ORF">K431DRAFT_30342</name>
</gene>
<organism evidence="2 3">
    <name type="scientific">Polychaeton citri CBS 116435</name>
    <dbReference type="NCBI Taxonomy" id="1314669"/>
    <lineage>
        <taxon>Eukaryota</taxon>
        <taxon>Fungi</taxon>
        <taxon>Dikarya</taxon>
        <taxon>Ascomycota</taxon>
        <taxon>Pezizomycotina</taxon>
        <taxon>Dothideomycetes</taxon>
        <taxon>Dothideomycetidae</taxon>
        <taxon>Capnodiales</taxon>
        <taxon>Capnodiaceae</taxon>
        <taxon>Polychaeton</taxon>
    </lineage>
</organism>
<feature type="transmembrane region" description="Helical" evidence="1">
    <location>
        <begin position="126"/>
        <end position="148"/>
    </location>
</feature>